<gene>
    <name evidence="1" type="ORF">LPPLD21_03396</name>
</gene>
<proteinExistence type="predicted"/>
<evidence type="ECO:0000313" key="2">
    <source>
        <dbReference type="Proteomes" id="UP000236162"/>
    </source>
</evidence>
<sequence>MAKHKQNNPKPEKPQTPAAELKQLKQENQMLKIENEFLKKLDALARKKSKHTNSSN</sequence>
<comment type="caution">
    <text evidence="1">The sequence shown here is derived from an EMBL/GenBank/DDBJ whole genome shotgun (WGS) entry which is preliminary data.</text>
</comment>
<protein>
    <submittedName>
        <fullName evidence="1">Transposase</fullName>
    </submittedName>
</protein>
<reference evidence="1 2" key="1">
    <citation type="submission" date="2017-04" db="EMBL/GenBank/DDBJ databases">
        <title>In vitro and in silico characterization of Lactobacillus paraplantarum D2-1, a starter culture for soymilk fermentation.</title>
        <authorList>
            <person name="Endo A."/>
            <person name="Sasaki F."/>
            <person name="Maeno S."/>
            <person name="Kanesaki Y."/>
            <person name="Kubota E."/>
            <person name="Torres G.A."/>
            <person name="Tomita S."/>
            <person name="Nakagawa J."/>
        </authorList>
    </citation>
    <scope>NUCLEOTIDE SEQUENCE [LARGE SCALE GENOMIC DNA]</scope>
    <source>
        <strain evidence="1 2">D2-1</strain>
    </source>
</reference>
<dbReference type="Proteomes" id="UP000236162">
    <property type="component" value="Unassembled WGS sequence"/>
</dbReference>
<accession>A0ABQ0NFG8</accession>
<keyword evidence="2" id="KW-1185">Reference proteome</keyword>
<evidence type="ECO:0000313" key="1">
    <source>
        <dbReference type="EMBL" id="GBF03825.1"/>
    </source>
</evidence>
<dbReference type="EMBL" id="BDOR01000073">
    <property type="protein sequence ID" value="GBF03825.1"/>
    <property type="molecule type" value="Genomic_DNA"/>
</dbReference>
<name>A0ABQ0NFG8_9LACO</name>
<organism evidence="1 2">
    <name type="scientific">Lactiplantibacillus paraplantarum</name>
    <dbReference type="NCBI Taxonomy" id="60520"/>
    <lineage>
        <taxon>Bacteria</taxon>
        <taxon>Bacillati</taxon>
        <taxon>Bacillota</taxon>
        <taxon>Bacilli</taxon>
        <taxon>Lactobacillales</taxon>
        <taxon>Lactobacillaceae</taxon>
        <taxon>Lactiplantibacillus</taxon>
    </lineage>
</organism>